<reference evidence="1" key="1">
    <citation type="journal article" date="2010" name="Microbiol. Resour. Announc.">
        <title>Comparative genomics of the bacterial genus Listeria: Genome evolution is characterized by limited gene acquisition and limited gene loss.</title>
        <authorList>
            <person name="den Bakker H.C."/>
            <person name="Cummings C.A."/>
            <person name="Ferreira V."/>
            <person name="Vatta P."/>
            <person name="Orsi R.H."/>
            <person name="Degoricija L."/>
            <person name="Barker M."/>
            <person name="Petrauskene O."/>
            <person name="Furtado M.R."/>
            <person name="Wiedmann M."/>
        </authorList>
    </citation>
    <scope>NUCLEOTIDE SEQUENCE [LARGE SCALE GENOMIC DNA]</scope>
    <source>
        <strain evidence="1">FSL N1-067</strain>
    </source>
</reference>
<gene>
    <name evidence="1" type="ORF">NT03LS_3561</name>
</gene>
<name>E3ZUU0_LISSE</name>
<dbReference type="EMBL" id="ADXJ01001466">
    <property type="protein sequence ID" value="EFR98604.1"/>
    <property type="molecule type" value="Genomic_DNA"/>
</dbReference>
<dbReference type="HOGENOM" id="CLU_3370039_0_0_9"/>
<dbReference type="AlphaFoldDB" id="E3ZUU0"/>
<proteinExistence type="predicted"/>
<accession>E3ZUU0</accession>
<comment type="caution">
    <text evidence="1">The sequence shown here is derived from an EMBL/GenBank/DDBJ whole genome shotgun (WGS) entry which is preliminary data.</text>
</comment>
<dbReference type="Proteomes" id="UP000004302">
    <property type="component" value="Chromosome"/>
</dbReference>
<protein>
    <submittedName>
        <fullName evidence="1">Uncharacterized protein</fullName>
    </submittedName>
</protein>
<sequence>KKINKYTKQDYQSWKNQMVYQRMQEQMEREKIDG</sequence>
<feature type="non-terminal residue" evidence="1">
    <location>
        <position position="1"/>
    </location>
</feature>
<organism evidence="1">
    <name type="scientific">Listeria seeligeri FSL N1-067</name>
    <dbReference type="NCBI Taxonomy" id="702453"/>
    <lineage>
        <taxon>Bacteria</taxon>
        <taxon>Bacillati</taxon>
        <taxon>Bacillota</taxon>
        <taxon>Bacilli</taxon>
        <taxon>Bacillales</taxon>
        <taxon>Listeriaceae</taxon>
        <taxon>Listeria</taxon>
    </lineage>
</organism>
<evidence type="ECO:0000313" key="1">
    <source>
        <dbReference type="EMBL" id="EFR98604.1"/>
    </source>
</evidence>